<comment type="caution">
    <text evidence="13">The sequence shown here is derived from an EMBL/GenBank/DDBJ whole genome shotgun (WGS) entry which is preliminary data.</text>
</comment>
<protein>
    <recommendedName>
        <fullName evidence="10">UDP-N-acetylglucosamine--N-acetylmuramyl-(pentapeptide) pyrophosphoryl-undecaprenol N-acetylglucosamine transferase</fullName>
        <ecNumber evidence="10">2.4.1.227</ecNumber>
    </recommendedName>
    <alternativeName>
        <fullName evidence="10">Undecaprenyl-PP-MurNAc-pentapeptide-UDPGlcNAc GlcNAc transferase</fullName>
    </alternativeName>
</protein>
<keyword evidence="9 10" id="KW-0961">Cell wall biogenesis/degradation</keyword>
<dbReference type="Pfam" id="PF04101">
    <property type="entry name" value="Glyco_tran_28_C"/>
    <property type="match status" value="1"/>
</dbReference>
<dbReference type="OrthoDB" id="9808936at2"/>
<keyword evidence="7 10" id="KW-0472">Membrane</keyword>
<feature type="binding site" evidence="10">
    <location>
        <position position="196"/>
    </location>
    <ligand>
        <name>UDP-N-acetyl-alpha-D-glucosamine</name>
        <dbReference type="ChEBI" id="CHEBI:57705"/>
    </ligand>
</feature>
<evidence type="ECO:0000256" key="6">
    <source>
        <dbReference type="ARBA" id="ARBA00022984"/>
    </source>
</evidence>
<feature type="binding site" evidence="10">
    <location>
        <position position="124"/>
    </location>
    <ligand>
        <name>UDP-N-acetyl-alpha-D-glucosamine</name>
        <dbReference type="ChEBI" id="CHEBI:57705"/>
    </ligand>
</feature>
<evidence type="ECO:0000256" key="3">
    <source>
        <dbReference type="ARBA" id="ARBA00022676"/>
    </source>
</evidence>
<dbReference type="Pfam" id="PF03033">
    <property type="entry name" value="Glyco_transf_28"/>
    <property type="match status" value="1"/>
</dbReference>
<comment type="function">
    <text evidence="10">Cell wall formation. Catalyzes the transfer of a GlcNAc subunit on undecaprenyl-pyrophosphoryl-MurNAc-pentapeptide (lipid intermediate I) to form undecaprenyl-pyrophosphoryl-MurNAc-(pentapeptide)GlcNAc (lipid intermediate II).</text>
</comment>
<dbReference type="AlphaFoldDB" id="A0A845QZ21"/>
<feature type="domain" description="Glycosyl transferase family 28 C-terminal" evidence="12">
    <location>
        <begin position="193"/>
        <end position="358"/>
    </location>
</feature>
<keyword evidence="6 10" id="KW-0573">Peptidoglycan synthesis</keyword>
<keyword evidence="14" id="KW-1185">Reference proteome</keyword>
<keyword evidence="8 10" id="KW-0131">Cell cycle</keyword>
<evidence type="ECO:0000259" key="12">
    <source>
        <dbReference type="Pfam" id="PF04101"/>
    </source>
</evidence>
<feature type="binding site" evidence="10">
    <location>
        <position position="300"/>
    </location>
    <ligand>
        <name>UDP-N-acetyl-alpha-D-glucosamine</name>
        <dbReference type="ChEBI" id="CHEBI:57705"/>
    </ligand>
</feature>
<keyword evidence="1 10" id="KW-1003">Cell membrane</keyword>
<evidence type="ECO:0000256" key="8">
    <source>
        <dbReference type="ARBA" id="ARBA00023306"/>
    </source>
</evidence>
<dbReference type="GO" id="GO:0051301">
    <property type="term" value="P:cell division"/>
    <property type="evidence" value="ECO:0007669"/>
    <property type="project" value="UniProtKB-KW"/>
</dbReference>
<organism evidence="13 14">
    <name type="scientific">Senegalia massiliensis</name>
    <dbReference type="NCBI Taxonomy" id="1720316"/>
    <lineage>
        <taxon>Bacteria</taxon>
        <taxon>Bacillati</taxon>
        <taxon>Bacillota</taxon>
        <taxon>Clostridia</taxon>
        <taxon>Eubacteriales</taxon>
        <taxon>Clostridiaceae</taxon>
        <taxon>Senegalia</taxon>
    </lineage>
</organism>
<dbReference type="UniPathway" id="UPA00219"/>
<gene>
    <name evidence="10 13" type="primary">murG</name>
    <name evidence="13" type="ORF">D3Z33_07765</name>
</gene>
<reference evidence="13 14" key="1">
    <citation type="submission" date="2018-08" db="EMBL/GenBank/DDBJ databases">
        <title>Murine metabolic-syndrome-specific gut microbial biobank.</title>
        <authorList>
            <person name="Liu C."/>
        </authorList>
    </citation>
    <scope>NUCLEOTIDE SEQUENCE [LARGE SCALE GENOMIC DNA]</scope>
    <source>
        <strain evidence="13 14">583</strain>
    </source>
</reference>
<accession>A0A845QZ21</accession>
<proteinExistence type="inferred from homology"/>
<feature type="binding site" evidence="10">
    <location>
        <begin position="10"/>
        <end position="12"/>
    </location>
    <ligand>
        <name>UDP-N-acetyl-alpha-D-glucosamine</name>
        <dbReference type="ChEBI" id="CHEBI:57705"/>
    </ligand>
</feature>
<dbReference type="RefSeq" id="WP_160197229.1">
    <property type="nucleotide sequence ID" value="NZ_QXXA01000007.1"/>
</dbReference>
<dbReference type="HAMAP" id="MF_00033">
    <property type="entry name" value="MurG"/>
    <property type="match status" value="1"/>
</dbReference>
<dbReference type="InterPro" id="IPR006009">
    <property type="entry name" value="GlcNAc_MurG"/>
</dbReference>
<dbReference type="GO" id="GO:0008360">
    <property type="term" value="P:regulation of cell shape"/>
    <property type="evidence" value="ECO:0007669"/>
    <property type="project" value="UniProtKB-KW"/>
</dbReference>
<dbReference type="PANTHER" id="PTHR21015">
    <property type="entry name" value="UDP-N-ACETYLGLUCOSAMINE--N-ACETYLMURAMYL-(PENTAPEPTIDE) PYROPHOSPHORYL-UNDECAPRENOL N-ACETYLGLUCOSAMINE TRANSFERASE 1"/>
    <property type="match status" value="1"/>
</dbReference>
<dbReference type="GO" id="GO:0050511">
    <property type="term" value="F:undecaprenyldiphospho-muramoylpentapeptide beta-N-acetylglucosaminyltransferase activity"/>
    <property type="evidence" value="ECO:0007669"/>
    <property type="project" value="UniProtKB-UniRule"/>
</dbReference>
<comment type="similarity">
    <text evidence="10">Belongs to the glycosyltransferase 28 family. MurG subfamily.</text>
</comment>
<dbReference type="PANTHER" id="PTHR21015:SF22">
    <property type="entry name" value="GLYCOSYLTRANSFERASE"/>
    <property type="match status" value="1"/>
</dbReference>
<evidence type="ECO:0000256" key="2">
    <source>
        <dbReference type="ARBA" id="ARBA00022618"/>
    </source>
</evidence>
<dbReference type="CDD" id="cd03785">
    <property type="entry name" value="GT28_MurG"/>
    <property type="match status" value="1"/>
</dbReference>
<dbReference type="EMBL" id="QXXA01000007">
    <property type="protein sequence ID" value="NBI06756.1"/>
    <property type="molecule type" value="Genomic_DNA"/>
</dbReference>
<evidence type="ECO:0000256" key="9">
    <source>
        <dbReference type="ARBA" id="ARBA00023316"/>
    </source>
</evidence>
<keyword evidence="2 10" id="KW-0132">Cell division</keyword>
<dbReference type="Proteomes" id="UP000467132">
    <property type="component" value="Unassembled WGS sequence"/>
</dbReference>
<feature type="domain" description="Glycosyltransferase family 28 N-terminal" evidence="11">
    <location>
        <begin position="3"/>
        <end position="142"/>
    </location>
</feature>
<comment type="catalytic activity">
    <reaction evidence="10">
        <text>di-trans,octa-cis-undecaprenyl diphospho-N-acetyl-alpha-D-muramoyl-L-alanyl-D-glutamyl-meso-2,6-diaminopimeloyl-D-alanyl-D-alanine + UDP-N-acetyl-alpha-D-glucosamine = di-trans,octa-cis-undecaprenyl diphospho-[N-acetyl-alpha-D-glucosaminyl-(1-&gt;4)]-N-acetyl-alpha-D-muramoyl-L-alanyl-D-glutamyl-meso-2,6-diaminopimeloyl-D-alanyl-D-alanine + UDP + H(+)</text>
        <dbReference type="Rhea" id="RHEA:31227"/>
        <dbReference type="ChEBI" id="CHEBI:15378"/>
        <dbReference type="ChEBI" id="CHEBI:57705"/>
        <dbReference type="ChEBI" id="CHEBI:58223"/>
        <dbReference type="ChEBI" id="CHEBI:61387"/>
        <dbReference type="ChEBI" id="CHEBI:61388"/>
        <dbReference type="EC" id="2.4.1.227"/>
    </reaction>
</comment>
<dbReference type="SUPFAM" id="SSF53756">
    <property type="entry name" value="UDP-Glycosyltransferase/glycogen phosphorylase"/>
    <property type="match status" value="1"/>
</dbReference>
<keyword evidence="3 10" id="KW-0328">Glycosyltransferase</keyword>
<comment type="subcellular location">
    <subcellularLocation>
        <location evidence="10">Cell membrane</location>
        <topology evidence="10">Peripheral membrane protein</topology>
        <orientation evidence="10">Cytoplasmic side</orientation>
    </subcellularLocation>
</comment>
<dbReference type="GO" id="GO:0071555">
    <property type="term" value="P:cell wall organization"/>
    <property type="evidence" value="ECO:0007669"/>
    <property type="project" value="UniProtKB-KW"/>
</dbReference>
<comment type="caution">
    <text evidence="10">Lacks conserved residue(s) required for the propagation of feature annotation.</text>
</comment>
<evidence type="ECO:0000313" key="14">
    <source>
        <dbReference type="Proteomes" id="UP000467132"/>
    </source>
</evidence>
<evidence type="ECO:0000313" key="13">
    <source>
        <dbReference type="EMBL" id="NBI06756.1"/>
    </source>
</evidence>
<evidence type="ECO:0000259" key="11">
    <source>
        <dbReference type="Pfam" id="PF03033"/>
    </source>
</evidence>
<comment type="pathway">
    <text evidence="10">Cell wall biogenesis; peptidoglycan biosynthesis.</text>
</comment>
<evidence type="ECO:0000256" key="5">
    <source>
        <dbReference type="ARBA" id="ARBA00022960"/>
    </source>
</evidence>
<evidence type="ECO:0000256" key="10">
    <source>
        <dbReference type="HAMAP-Rule" id="MF_00033"/>
    </source>
</evidence>
<dbReference type="NCBIfam" id="TIGR01133">
    <property type="entry name" value="murG"/>
    <property type="match status" value="1"/>
</dbReference>
<evidence type="ECO:0000256" key="1">
    <source>
        <dbReference type="ARBA" id="ARBA00022475"/>
    </source>
</evidence>
<dbReference type="GO" id="GO:0009252">
    <property type="term" value="P:peptidoglycan biosynthetic process"/>
    <property type="evidence" value="ECO:0007669"/>
    <property type="project" value="UniProtKB-UniRule"/>
</dbReference>
<evidence type="ECO:0000256" key="4">
    <source>
        <dbReference type="ARBA" id="ARBA00022679"/>
    </source>
</evidence>
<keyword evidence="4 10" id="KW-0808">Transferase</keyword>
<sequence>MKFLITGGGTGGHISPALAIAKKIKKEKPDSEILYVGTHNSMESELVPREGFKFKGIRVKGFERRLSFDTIKSVKELLYGLNDARKIVKDFSPDIVIGTGGYVCGPVVLIASLKKIPTLIHEQNALPGATNRILSGFVDKIAASFEESKKYFKNEDKVTITGNPVKIDFFEVDKEEAYKNLKIDRNKDFVISLGGSGGQKSLNESIISLIEKNLENENLQLFHITGKNHYDKFIHKLKSRGISKLPPHINVVPFFYDMPSGFKIADLVITSAGAITLAEITALGLPSIIIPKGYTTGNHQEYNARAIEKAGAGITILDKDVSGEKLNDEMLSLLKNKERLIQMSMNSKKLGKKDSVDKIYNLILQLI</sequence>
<dbReference type="GO" id="GO:0005975">
    <property type="term" value="P:carbohydrate metabolic process"/>
    <property type="evidence" value="ECO:0007669"/>
    <property type="project" value="InterPro"/>
</dbReference>
<keyword evidence="5 10" id="KW-0133">Cell shape</keyword>
<dbReference type="InterPro" id="IPR004276">
    <property type="entry name" value="GlycoTrans_28_N"/>
</dbReference>
<name>A0A845QZ21_9CLOT</name>
<evidence type="ECO:0000256" key="7">
    <source>
        <dbReference type="ARBA" id="ARBA00023136"/>
    </source>
</evidence>
<dbReference type="GO" id="GO:0005886">
    <property type="term" value="C:plasma membrane"/>
    <property type="evidence" value="ECO:0007669"/>
    <property type="project" value="UniProtKB-SubCell"/>
</dbReference>
<dbReference type="Gene3D" id="3.40.50.2000">
    <property type="entry name" value="Glycogen Phosphorylase B"/>
    <property type="match status" value="2"/>
</dbReference>
<dbReference type="EC" id="2.4.1.227" evidence="10"/>
<dbReference type="InterPro" id="IPR007235">
    <property type="entry name" value="Glyco_trans_28_C"/>
</dbReference>